<dbReference type="InterPro" id="IPR038610">
    <property type="entry name" value="FliK-like_C_sf"/>
</dbReference>
<organism evidence="3">
    <name type="scientific">uncultured bacterium BAC17H8</name>
    <dbReference type="NCBI Taxonomy" id="332980"/>
    <lineage>
        <taxon>Bacteria</taxon>
        <taxon>environmental samples</taxon>
    </lineage>
</organism>
<dbReference type="InterPro" id="IPR021136">
    <property type="entry name" value="Flagellar_hook_control-like_C"/>
</dbReference>
<feature type="domain" description="Flagellar hook-length control protein-like C-terminal" evidence="2">
    <location>
        <begin position="631"/>
        <end position="709"/>
    </location>
</feature>
<proteinExistence type="predicted"/>
<evidence type="ECO:0000259" key="2">
    <source>
        <dbReference type="Pfam" id="PF02120"/>
    </source>
</evidence>
<feature type="compositionally biased region" description="Polar residues" evidence="1">
    <location>
        <begin position="736"/>
        <end position="745"/>
    </location>
</feature>
<dbReference type="AlphaFoldDB" id="Q4JMR9"/>
<dbReference type="Gene3D" id="3.30.750.140">
    <property type="match status" value="1"/>
</dbReference>
<feature type="region of interest" description="Disordered" evidence="1">
    <location>
        <begin position="44"/>
        <end position="69"/>
    </location>
</feature>
<dbReference type="CDD" id="cd17470">
    <property type="entry name" value="T3SS_Flik_C"/>
    <property type="match status" value="1"/>
</dbReference>
<feature type="region of interest" description="Disordered" evidence="1">
    <location>
        <begin position="543"/>
        <end position="606"/>
    </location>
</feature>
<protein>
    <recommendedName>
        <fullName evidence="2">Flagellar hook-length control protein-like C-terminal domain-containing protein</fullName>
    </recommendedName>
</protein>
<feature type="region of interest" description="Disordered" evidence="1">
    <location>
        <begin position="510"/>
        <end position="531"/>
    </location>
</feature>
<sequence>MTILDSLGGQAAVIKTGEAPQLNLTPDAETLALFAGLFAILQPREEGDDGQPSPGPDARLETLSPGDTGQQVDIARSSLEALPAAARLMMDGLQAPSAPGEQPEMAESVSLARLLIAAKSLSSDKEELPVADTKMSPDADLDPPADMTTAKAILARAIEILDDIDNESVQLAAGGGEADGTLPPVSGEEMAIHQAGRIHLPVGALPLEDSPEDGPVVRMVAQPAPTREFVGPMPAVPVVEAPYRMVVPPAPSPDFVGPMPAVPVVEAAASEVAQVAPSAEFVGPMPAVPVVEAAPAKVAKPVPPAEFVGPMPAVPLVLTAAPKVVQERPSVEFVGPMPAVPLVLTAAPKVVQERPSVEFVGPMPAVPVLLNAAPKMAQTRPSAEFVGPMPAMSAAELSASAVMRPGPLAEPVGPTPAVSGAAAPLIVPVQPVPMATTKAPTPATQNPATQTAITTATSAQALPVAHQPDLDGAAISRDGLSPLKVGPDQKPGDTVSSDMVKTPVKMAAKTVSRTGAVKPDGQQAATPQPVPLSRDINAYAEKAATAPSTSTSSTGTSGSAQQSSGTSTVAVSAGQTGGQMSGQNQSGQGGGHTASQGFADAAPSRDAAERTMLHRLNTANAGWSDTMIKRLTSDLRSGVQTVRIILEPRHLGRLNVDLGLRDGRASIRIAAETAEAASLLAGARGQLGQLFEQSGMRLASFQTSAGGQDAGMDGNGGQQGQTQSDANGKNAGRDQGFSNKLNTADSEMGQPDENSDEQDFAPRKGESAVLSILA</sequence>
<evidence type="ECO:0000313" key="3">
    <source>
        <dbReference type="EMBL" id="AAY87244.1"/>
    </source>
</evidence>
<reference evidence="3" key="1">
    <citation type="journal article" date="2005" name="PLoS Biol.">
        <title>New insights into metabolic properties of marine bacteria encoding proteorhodopsins.</title>
        <authorList>
            <person name="Sabehi G."/>
            <person name="Loy A."/>
            <person name="Jung K.H."/>
            <person name="Partha R."/>
            <person name="Spudich J.L."/>
            <person name="Isaacson T."/>
            <person name="Hirschberg J."/>
            <person name="Wagner M."/>
            <person name="Beja O."/>
        </authorList>
    </citation>
    <scope>NUCLEOTIDE SEQUENCE</scope>
</reference>
<accession>Q4JMR9</accession>
<feature type="region of interest" description="Disordered" evidence="1">
    <location>
        <begin position="703"/>
        <end position="774"/>
    </location>
</feature>
<dbReference type="Pfam" id="PF02120">
    <property type="entry name" value="Flg_hook"/>
    <property type="match status" value="1"/>
</dbReference>
<evidence type="ECO:0000256" key="1">
    <source>
        <dbReference type="SAM" id="MobiDB-lite"/>
    </source>
</evidence>
<feature type="compositionally biased region" description="Low complexity" evidence="1">
    <location>
        <begin position="543"/>
        <end position="568"/>
    </location>
</feature>
<dbReference type="EMBL" id="DQ068068">
    <property type="protein sequence ID" value="AAY87244.1"/>
    <property type="molecule type" value="Genomic_DNA"/>
</dbReference>
<feature type="region of interest" description="Disordered" evidence="1">
    <location>
        <begin position="471"/>
        <end position="497"/>
    </location>
</feature>
<name>Q4JMR9_9BACT</name>